<name>A0ACB9CW19_CICIN</name>
<keyword evidence="2" id="KW-1185">Reference proteome</keyword>
<accession>A0ACB9CW19</accession>
<comment type="caution">
    <text evidence="1">The sequence shown here is derived from an EMBL/GenBank/DDBJ whole genome shotgun (WGS) entry which is preliminary data.</text>
</comment>
<protein>
    <submittedName>
        <fullName evidence="1">Uncharacterized protein</fullName>
    </submittedName>
</protein>
<dbReference type="Proteomes" id="UP001055811">
    <property type="component" value="Linkage Group LG05"/>
</dbReference>
<gene>
    <name evidence="1" type="ORF">L2E82_28305</name>
</gene>
<evidence type="ECO:0000313" key="2">
    <source>
        <dbReference type="Proteomes" id="UP001055811"/>
    </source>
</evidence>
<evidence type="ECO:0000313" key="1">
    <source>
        <dbReference type="EMBL" id="KAI3738282.1"/>
    </source>
</evidence>
<reference evidence="1 2" key="2">
    <citation type="journal article" date="2022" name="Mol. Ecol. Resour.">
        <title>The genomes of chicory, endive, great burdock and yacon provide insights into Asteraceae paleo-polyploidization history and plant inulin production.</title>
        <authorList>
            <person name="Fan W."/>
            <person name="Wang S."/>
            <person name="Wang H."/>
            <person name="Wang A."/>
            <person name="Jiang F."/>
            <person name="Liu H."/>
            <person name="Zhao H."/>
            <person name="Xu D."/>
            <person name="Zhang Y."/>
        </authorList>
    </citation>
    <scope>NUCLEOTIDE SEQUENCE [LARGE SCALE GENOMIC DNA]</scope>
    <source>
        <strain evidence="2">cv. Punajuju</strain>
        <tissue evidence="1">Leaves</tissue>
    </source>
</reference>
<organism evidence="1 2">
    <name type="scientific">Cichorium intybus</name>
    <name type="common">Chicory</name>
    <dbReference type="NCBI Taxonomy" id="13427"/>
    <lineage>
        <taxon>Eukaryota</taxon>
        <taxon>Viridiplantae</taxon>
        <taxon>Streptophyta</taxon>
        <taxon>Embryophyta</taxon>
        <taxon>Tracheophyta</taxon>
        <taxon>Spermatophyta</taxon>
        <taxon>Magnoliopsida</taxon>
        <taxon>eudicotyledons</taxon>
        <taxon>Gunneridae</taxon>
        <taxon>Pentapetalae</taxon>
        <taxon>asterids</taxon>
        <taxon>campanulids</taxon>
        <taxon>Asterales</taxon>
        <taxon>Asteraceae</taxon>
        <taxon>Cichorioideae</taxon>
        <taxon>Cichorieae</taxon>
        <taxon>Cichoriinae</taxon>
        <taxon>Cichorium</taxon>
    </lineage>
</organism>
<proteinExistence type="predicted"/>
<reference evidence="2" key="1">
    <citation type="journal article" date="2022" name="Mol. Ecol. Resour.">
        <title>The genomes of chicory, endive, great burdock and yacon provide insights into Asteraceae palaeo-polyploidization history and plant inulin production.</title>
        <authorList>
            <person name="Fan W."/>
            <person name="Wang S."/>
            <person name="Wang H."/>
            <person name="Wang A."/>
            <person name="Jiang F."/>
            <person name="Liu H."/>
            <person name="Zhao H."/>
            <person name="Xu D."/>
            <person name="Zhang Y."/>
        </authorList>
    </citation>
    <scope>NUCLEOTIDE SEQUENCE [LARGE SCALE GENOMIC DNA]</scope>
    <source>
        <strain evidence="2">cv. Punajuju</strain>
    </source>
</reference>
<sequence length="288" mass="33080">MVFHCRCFSFPYEEDQEIEYETRTETKSTSTHTYYTAPSDLNRSISEFHGKTSGVTNLPRKPNNPRIFTVVELNEATNNFSRERNIGEGGFGKVYRGVIKSLEHPFDEIQVAVKYAKGEMEASFCLLTLSYHYGRISTKSFMKIDLAPEWFPVCCCYRSIHNKTQYLFDYVETGARRVVNRARRSKTPLSWTRRLKVAQDAARGLAYLHEETGSEFQGTVLYAAPEYIESGHLSSKSDVWSYGVFLYELITAYHRSQTSRKLNEVGTRVGQYCQALLAQTPEIEAKDE</sequence>
<dbReference type="EMBL" id="CM042013">
    <property type="protein sequence ID" value="KAI3738282.1"/>
    <property type="molecule type" value="Genomic_DNA"/>
</dbReference>